<dbReference type="RefSeq" id="XP_009218179.1">
    <property type="nucleotide sequence ID" value="XM_009219915.1"/>
</dbReference>
<dbReference type="GeneID" id="20342602"/>
<protein>
    <submittedName>
        <fullName evidence="1 2">Uncharacterized protein</fullName>
    </submittedName>
</protein>
<dbReference type="AlphaFoldDB" id="J3NLJ5"/>
<accession>J3NLJ5</accession>
<gene>
    <name evidence="2" type="primary">20342602</name>
    <name evidence="1" type="ORF">GGTG_02144</name>
</gene>
<reference evidence="1" key="3">
    <citation type="submission" date="2010-09" db="EMBL/GenBank/DDBJ databases">
        <title>Annotation of Gaeumannomyces graminis var. tritici R3-111a-1.</title>
        <authorList>
            <consortium name="The Broad Institute Genome Sequencing Platform"/>
            <person name="Ma L.-J."/>
            <person name="Dead R."/>
            <person name="Young S.K."/>
            <person name="Zeng Q."/>
            <person name="Gargeya S."/>
            <person name="Fitzgerald M."/>
            <person name="Haas B."/>
            <person name="Abouelleil A."/>
            <person name="Alvarado L."/>
            <person name="Arachchi H.M."/>
            <person name="Berlin A."/>
            <person name="Brown A."/>
            <person name="Chapman S.B."/>
            <person name="Chen Z."/>
            <person name="Dunbar C."/>
            <person name="Freedman E."/>
            <person name="Gearin G."/>
            <person name="Gellesch M."/>
            <person name="Goldberg J."/>
            <person name="Griggs A."/>
            <person name="Gujja S."/>
            <person name="Heiman D."/>
            <person name="Howarth C."/>
            <person name="Larson L."/>
            <person name="Lui A."/>
            <person name="MacDonald P.J.P."/>
            <person name="Mehta T."/>
            <person name="Montmayeur A."/>
            <person name="Murphy C."/>
            <person name="Neiman D."/>
            <person name="Pearson M."/>
            <person name="Priest M."/>
            <person name="Roberts A."/>
            <person name="Saif S."/>
            <person name="Shea T."/>
            <person name="Shenoy N."/>
            <person name="Sisk P."/>
            <person name="Stolte C."/>
            <person name="Sykes S."/>
            <person name="Yandava C."/>
            <person name="Wortman J."/>
            <person name="Nusbaum C."/>
            <person name="Birren B."/>
        </authorList>
    </citation>
    <scope>NUCLEOTIDE SEQUENCE</scope>
    <source>
        <strain evidence="1">R3-111a-1</strain>
    </source>
</reference>
<evidence type="ECO:0000313" key="1">
    <source>
        <dbReference type="EMBL" id="EJT82170.1"/>
    </source>
</evidence>
<sequence>MEMATWDRRWQPRQRMIAQDSCNTEGTESLGMACGRIVAGAVQRASPTASLGIAALHELSPREWMFAKGSAEDRRMLIQSLFASLPWPFGTEPRKTPDPRPRASVVSTWPRPYEARGLGFIA</sequence>
<reference evidence="2" key="4">
    <citation type="journal article" date="2015" name="G3 (Bethesda)">
        <title>Genome sequences of three phytopathogenic species of the Magnaporthaceae family of fungi.</title>
        <authorList>
            <person name="Okagaki L.H."/>
            <person name="Nunes C.C."/>
            <person name="Sailsbery J."/>
            <person name="Clay B."/>
            <person name="Brown D."/>
            <person name="John T."/>
            <person name="Oh Y."/>
            <person name="Young N."/>
            <person name="Fitzgerald M."/>
            <person name="Haas B.J."/>
            <person name="Zeng Q."/>
            <person name="Young S."/>
            <person name="Adiconis X."/>
            <person name="Fan L."/>
            <person name="Levin J.Z."/>
            <person name="Mitchell T.K."/>
            <person name="Okubara P.A."/>
            <person name="Farman M.L."/>
            <person name="Kohn L.M."/>
            <person name="Birren B."/>
            <person name="Ma L.-J."/>
            <person name="Dean R.A."/>
        </authorList>
    </citation>
    <scope>NUCLEOTIDE SEQUENCE</scope>
    <source>
        <strain evidence="2">R3-111a-1</strain>
    </source>
</reference>
<dbReference type="HOGENOM" id="CLU_2026876_0_0_1"/>
<dbReference type="Proteomes" id="UP000006039">
    <property type="component" value="Unassembled WGS sequence"/>
</dbReference>
<dbReference type="VEuPathDB" id="FungiDB:GGTG_02144"/>
<reference evidence="1" key="2">
    <citation type="submission" date="2010-07" db="EMBL/GenBank/DDBJ databases">
        <authorList>
            <consortium name="The Broad Institute Genome Sequencing Platform"/>
            <consortium name="Broad Institute Genome Sequencing Center for Infectious Disease"/>
            <person name="Ma L.-J."/>
            <person name="Dead R."/>
            <person name="Young S."/>
            <person name="Zeng Q."/>
            <person name="Koehrsen M."/>
            <person name="Alvarado L."/>
            <person name="Berlin A."/>
            <person name="Chapman S.B."/>
            <person name="Chen Z."/>
            <person name="Freedman E."/>
            <person name="Gellesch M."/>
            <person name="Goldberg J."/>
            <person name="Griggs A."/>
            <person name="Gujja S."/>
            <person name="Heilman E.R."/>
            <person name="Heiman D."/>
            <person name="Hepburn T."/>
            <person name="Howarth C."/>
            <person name="Jen D."/>
            <person name="Larson L."/>
            <person name="Mehta T."/>
            <person name="Neiman D."/>
            <person name="Pearson M."/>
            <person name="Roberts A."/>
            <person name="Saif S."/>
            <person name="Shea T."/>
            <person name="Shenoy N."/>
            <person name="Sisk P."/>
            <person name="Stolte C."/>
            <person name="Sykes S."/>
            <person name="Walk T."/>
            <person name="White J."/>
            <person name="Yandava C."/>
            <person name="Haas B."/>
            <person name="Nusbaum C."/>
            <person name="Birren B."/>
        </authorList>
    </citation>
    <scope>NUCLEOTIDE SEQUENCE</scope>
    <source>
        <strain evidence="1">R3-111a-1</strain>
    </source>
</reference>
<evidence type="ECO:0000313" key="2">
    <source>
        <dbReference type="EnsemblFungi" id="EJT82170"/>
    </source>
</evidence>
<reference evidence="3" key="1">
    <citation type="submission" date="2010-07" db="EMBL/GenBank/DDBJ databases">
        <title>The genome sequence of Gaeumannomyces graminis var. tritici strain R3-111a-1.</title>
        <authorList>
            <consortium name="The Broad Institute Genome Sequencing Platform"/>
            <person name="Ma L.-J."/>
            <person name="Dead R."/>
            <person name="Young S."/>
            <person name="Zeng Q."/>
            <person name="Koehrsen M."/>
            <person name="Alvarado L."/>
            <person name="Berlin A."/>
            <person name="Chapman S.B."/>
            <person name="Chen Z."/>
            <person name="Freedman E."/>
            <person name="Gellesch M."/>
            <person name="Goldberg J."/>
            <person name="Griggs A."/>
            <person name="Gujja S."/>
            <person name="Heilman E.R."/>
            <person name="Heiman D."/>
            <person name="Hepburn T."/>
            <person name="Howarth C."/>
            <person name="Jen D."/>
            <person name="Larson L."/>
            <person name="Mehta T."/>
            <person name="Neiman D."/>
            <person name="Pearson M."/>
            <person name="Roberts A."/>
            <person name="Saif S."/>
            <person name="Shea T."/>
            <person name="Shenoy N."/>
            <person name="Sisk P."/>
            <person name="Stolte C."/>
            <person name="Sykes S."/>
            <person name="Walk T."/>
            <person name="White J."/>
            <person name="Yandava C."/>
            <person name="Haas B."/>
            <person name="Nusbaum C."/>
            <person name="Birren B."/>
        </authorList>
    </citation>
    <scope>NUCLEOTIDE SEQUENCE [LARGE SCALE GENOMIC DNA]</scope>
    <source>
        <strain evidence="3">R3-111a-1</strain>
    </source>
</reference>
<keyword evidence="3" id="KW-1185">Reference proteome</keyword>
<dbReference type="EMBL" id="GL385395">
    <property type="protein sequence ID" value="EJT82170.1"/>
    <property type="molecule type" value="Genomic_DNA"/>
</dbReference>
<evidence type="ECO:0000313" key="3">
    <source>
        <dbReference type="Proteomes" id="UP000006039"/>
    </source>
</evidence>
<name>J3NLJ5_GAET3</name>
<dbReference type="EnsemblFungi" id="EJT82170">
    <property type="protein sequence ID" value="EJT82170"/>
    <property type="gene ID" value="GGTG_02144"/>
</dbReference>
<organism evidence="1">
    <name type="scientific">Gaeumannomyces tritici (strain R3-111a-1)</name>
    <name type="common">Wheat and barley take-all root rot fungus</name>
    <name type="synonym">Gaeumannomyces graminis var. tritici</name>
    <dbReference type="NCBI Taxonomy" id="644352"/>
    <lineage>
        <taxon>Eukaryota</taxon>
        <taxon>Fungi</taxon>
        <taxon>Dikarya</taxon>
        <taxon>Ascomycota</taxon>
        <taxon>Pezizomycotina</taxon>
        <taxon>Sordariomycetes</taxon>
        <taxon>Sordariomycetidae</taxon>
        <taxon>Magnaporthales</taxon>
        <taxon>Magnaporthaceae</taxon>
        <taxon>Gaeumannomyces</taxon>
    </lineage>
</organism>
<proteinExistence type="predicted"/>
<reference evidence="2" key="5">
    <citation type="submission" date="2018-04" db="UniProtKB">
        <authorList>
            <consortium name="EnsemblFungi"/>
        </authorList>
    </citation>
    <scope>IDENTIFICATION</scope>
    <source>
        <strain evidence="2">R3-111a-1</strain>
    </source>
</reference>